<keyword evidence="8" id="KW-0418">Kinase</keyword>
<evidence type="ECO:0000256" key="9">
    <source>
        <dbReference type="ARBA" id="ARBA00022840"/>
    </source>
</evidence>
<dbReference type="GO" id="GO:0000155">
    <property type="term" value="F:phosphorelay sensor kinase activity"/>
    <property type="evidence" value="ECO:0007669"/>
    <property type="project" value="TreeGrafter"/>
</dbReference>
<dbReference type="PANTHER" id="PTHR43547">
    <property type="entry name" value="TWO-COMPONENT HISTIDINE KINASE"/>
    <property type="match status" value="1"/>
</dbReference>
<evidence type="ECO:0000256" key="1">
    <source>
        <dbReference type="ARBA" id="ARBA00000085"/>
    </source>
</evidence>
<evidence type="ECO:0000259" key="13">
    <source>
        <dbReference type="PROSITE" id="PS50109"/>
    </source>
</evidence>
<keyword evidence="5" id="KW-0808">Transferase</keyword>
<dbReference type="GO" id="GO:0016020">
    <property type="term" value="C:membrane"/>
    <property type="evidence" value="ECO:0007669"/>
    <property type="project" value="UniProtKB-SubCell"/>
</dbReference>
<keyword evidence="9" id="KW-0067">ATP-binding</keyword>
<reference evidence="14" key="1">
    <citation type="submission" date="2020-05" db="EMBL/GenBank/DDBJ databases">
        <authorList>
            <person name="Chiriac C."/>
            <person name="Salcher M."/>
            <person name="Ghai R."/>
            <person name="Kavagutti S V."/>
        </authorList>
    </citation>
    <scope>NUCLEOTIDE SEQUENCE</scope>
</reference>
<dbReference type="EC" id="2.7.13.3" evidence="3"/>
<dbReference type="PROSITE" id="PS50109">
    <property type="entry name" value="HIS_KIN"/>
    <property type="match status" value="1"/>
</dbReference>
<evidence type="ECO:0000256" key="7">
    <source>
        <dbReference type="ARBA" id="ARBA00022741"/>
    </source>
</evidence>
<evidence type="ECO:0000313" key="14">
    <source>
        <dbReference type="EMBL" id="CAB4868668.1"/>
    </source>
</evidence>
<accession>A0A6J7DHB6</accession>
<dbReference type="InterPro" id="IPR036890">
    <property type="entry name" value="HATPase_C_sf"/>
</dbReference>
<keyword evidence="6" id="KW-0812">Transmembrane</keyword>
<dbReference type="SUPFAM" id="SSF55874">
    <property type="entry name" value="ATPase domain of HSP90 chaperone/DNA topoisomerase II/histidine kinase"/>
    <property type="match status" value="1"/>
</dbReference>
<evidence type="ECO:0000256" key="5">
    <source>
        <dbReference type="ARBA" id="ARBA00022679"/>
    </source>
</evidence>
<feature type="domain" description="Histidine kinase" evidence="13">
    <location>
        <begin position="1"/>
        <end position="204"/>
    </location>
</feature>
<dbReference type="SMART" id="SM00387">
    <property type="entry name" value="HATPase_c"/>
    <property type="match status" value="1"/>
</dbReference>
<evidence type="ECO:0000256" key="10">
    <source>
        <dbReference type="ARBA" id="ARBA00022989"/>
    </source>
</evidence>
<gene>
    <name evidence="14" type="ORF">UFOPK3342_00843</name>
</gene>
<dbReference type="PRINTS" id="PR00344">
    <property type="entry name" value="BCTRLSENSOR"/>
</dbReference>
<dbReference type="InterPro" id="IPR003594">
    <property type="entry name" value="HATPase_dom"/>
</dbReference>
<sequence>MASEVIFSARDGFDPIVARSAELMIAQLDRFERLLEDLLEISRFDAEVAVLEAVDFDVVSLARQCADDLALVASEKSTELRIYSIAESVNIRADVRRVARILRNLFSNAIDHAEEKPIAITIIASDDDVAIGIRDFGVGLDEATLFRVFDRFWRADPSRARTRGGTGLGLSIALEDARLHNGELEAWGRPGKGAHFVVTLPREAGSGINSRLIKLQPDDYRA</sequence>
<keyword evidence="10" id="KW-1133">Transmembrane helix</keyword>
<evidence type="ECO:0000256" key="8">
    <source>
        <dbReference type="ARBA" id="ARBA00022777"/>
    </source>
</evidence>
<keyword evidence="12" id="KW-0472">Membrane</keyword>
<comment type="catalytic activity">
    <reaction evidence="1">
        <text>ATP + protein L-histidine = ADP + protein N-phospho-L-histidine.</text>
        <dbReference type="EC" id="2.7.13.3"/>
    </reaction>
</comment>
<evidence type="ECO:0000256" key="6">
    <source>
        <dbReference type="ARBA" id="ARBA00022692"/>
    </source>
</evidence>
<keyword evidence="7" id="KW-0547">Nucleotide-binding</keyword>
<dbReference type="InterPro" id="IPR004358">
    <property type="entry name" value="Sig_transdc_His_kin-like_C"/>
</dbReference>
<protein>
    <recommendedName>
        <fullName evidence="3">histidine kinase</fullName>
        <ecNumber evidence="3">2.7.13.3</ecNumber>
    </recommendedName>
</protein>
<keyword evidence="4" id="KW-0597">Phosphoprotein</keyword>
<evidence type="ECO:0000256" key="2">
    <source>
        <dbReference type="ARBA" id="ARBA00004370"/>
    </source>
</evidence>
<dbReference type="Gene3D" id="3.30.565.10">
    <property type="entry name" value="Histidine kinase-like ATPase, C-terminal domain"/>
    <property type="match status" value="1"/>
</dbReference>
<dbReference type="FunFam" id="3.30.565.10:FF:000013">
    <property type="entry name" value="Two-component sensor histidine kinase"/>
    <property type="match status" value="1"/>
</dbReference>
<dbReference type="GO" id="GO:0005524">
    <property type="term" value="F:ATP binding"/>
    <property type="evidence" value="ECO:0007669"/>
    <property type="project" value="UniProtKB-KW"/>
</dbReference>
<dbReference type="EMBL" id="CAFBLH010000024">
    <property type="protein sequence ID" value="CAB4868668.1"/>
    <property type="molecule type" value="Genomic_DNA"/>
</dbReference>
<organism evidence="14">
    <name type="scientific">freshwater metagenome</name>
    <dbReference type="NCBI Taxonomy" id="449393"/>
    <lineage>
        <taxon>unclassified sequences</taxon>
        <taxon>metagenomes</taxon>
        <taxon>ecological metagenomes</taxon>
    </lineage>
</organism>
<name>A0A6J7DHB6_9ZZZZ</name>
<proteinExistence type="predicted"/>
<evidence type="ECO:0000256" key="4">
    <source>
        <dbReference type="ARBA" id="ARBA00022553"/>
    </source>
</evidence>
<evidence type="ECO:0000256" key="12">
    <source>
        <dbReference type="ARBA" id="ARBA00023136"/>
    </source>
</evidence>
<dbReference type="InterPro" id="IPR005467">
    <property type="entry name" value="His_kinase_dom"/>
</dbReference>
<dbReference type="Pfam" id="PF02518">
    <property type="entry name" value="HATPase_c"/>
    <property type="match status" value="1"/>
</dbReference>
<evidence type="ECO:0000256" key="3">
    <source>
        <dbReference type="ARBA" id="ARBA00012438"/>
    </source>
</evidence>
<keyword evidence="11" id="KW-0902">Two-component regulatory system</keyword>
<dbReference type="PANTHER" id="PTHR43547:SF2">
    <property type="entry name" value="HYBRID SIGNAL TRANSDUCTION HISTIDINE KINASE C"/>
    <property type="match status" value="1"/>
</dbReference>
<dbReference type="AlphaFoldDB" id="A0A6J7DHB6"/>
<comment type="subcellular location">
    <subcellularLocation>
        <location evidence="2">Membrane</location>
    </subcellularLocation>
</comment>
<evidence type="ECO:0000256" key="11">
    <source>
        <dbReference type="ARBA" id="ARBA00023012"/>
    </source>
</evidence>